<evidence type="ECO:0000256" key="4">
    <source>
        <dbReference type="ARBA" id="ARBA00023136"/>
    </source>
</evidence>
<feature type="transmembrane region" description="Helical" evidence="5">
    <location>
        <begin position="260"/>
        <end position="281"/>
    </location>
</feature>
<keyword evidence="7" id="KW-1185">Reference proteome</keyword>
<sequence>MEASFLSAVVLPISLAIIMLGMGLSLVPEDFQRVKKYPKAVSIGLISQLVFLPVIGFVIANVVPMQPAIAMGFMIIALCPGGVTSNLITFVAKGDVALSITLTAFSSVITVFTIPVLGNLAYQHFIGQTAAIALPIGATILRIFLMMLLPIGLGMGFRQIFPEPARRLEKITNRLAVVFLALVAVLLIIHEWKNLPGFIVQVGVAVVLLNTISMLAGFYVSKLFKLNPPQQICIAIEVGIQSGTLAIAITAGLLNNPDMAVPAAIYSLFENLTALIVIAYGRKLAATSPIQQSLESQV</sequence>
<dbReference type="InterPro" id="IPR038770">
    <property type="entry name" value="Na+/solute_symporter_sf"/>
</dbReference>
<dbReference type="GO" id="GO:0016020">
    <property type="term" value="C:membrane"/>
    <property type="evidence" value="ECO:0007669"/>
    <property type="project" value="UniProtKB-SubCell"/>
</dbReference>
<reference evidence="6 7" key="1">
    <citation type="journal article" date="2019" name="Genome Biol. Evol.">
        <title>Day and night: Metabolic profiles and evolutionary relationships of six axenic non-marine cyanobacteria.</title>
        <authorList>
            <person name="Will S.E."/>
            <person name="Henke P."/>
            <person name="Boedeker C."/>
            <person name="Huang S."/>
            <person name="Brinkmann H."/>
            <person name="Rohde M."/>
            <person name="Jarek M."/>
            <person name="Friedl T."/>
            <person name="Seufert S."/>
            <person name="Schumacher M."/>
            <person name="Overmann J."/>
            <person name="Neumann-Schaal M."/>
            <person name="Petersen J."/>
        </authorList>
    </citation>
    <scope>NUCLEOTIDE SEQUENCE [LARGE SCALE GENOMIC DNA]</scope>
    <source>
        <strain evidence="6 7">SAG 1403-4b</strain>
    </source>
</reference>
<feature type="transmembrane region" description="Helical" evidence="5">
    <location>
        <begin position="130"/>
        <end position="154"/>
    </location>
</feature>
<evidence type="ECO:0008006" key="8">
    <source>
        <dbReference type="Google" id="ProtNLM"/>
    </source>
</evidence>
<feature type="transmembrane region" description="Helical" evidence="5">
    <location>
        <begin position="40"/>
        <end position="63"/>
    </location>
</feature>
<feature type="transmembrane region" description="Helical" evidence="5">
    <location>
        <begin position="6"/>
        <end position="28"/>
    </location>
</feature>
<dbReference type="Pfam" id="PF01758">
    <property type="entry name" value="SBF"/>
    <property type="match status" value="1"/>
</dbReference>
<comment type="subcellular location">
    <subcellularLocation>
        <location evidence="1">Membrane</location>
        <topology evidence="1">Multi-pass membrane protein</topology>
    </subcellularLocation>
</comment>
<feature type="transmembrane region" description="Helical" evidence="5">
    <location>
        <begin position="69"/>
        <end position="89"/>
    </location>
</feature>
<evidence type="ECO:0000313" key="6">
    <source>
        <dbReference type="EMBL" id="RUS98329.1"/>
    </source>
</evidence>
<keyword evidence="4 5" id="KW-0472">Membrane</keyword>
<evidence type="ECO:0000256" key="1">
    <source>
        <dbReference type="ARBA" id="ARBA00004141"/>
    </source>
</evidence>
<dbReference type="RefSeq" id="WP_127053247.1">
    <property type="nucleotide sequence ID" value="NZ_RSCM01000003.1"/>
</dbReference>
<comment type="caution">
    <text evidence="6">The sequence shown here is derived from an EMBL/GenBank/DDBJ whole genome shotgun (WGS) entry which is preliminary data.</text>
</comment>
<evidence type="ECO:0000256" key="2">
    <source>
        <dbReference type="ARBA" id="ARBA00022692"/>
    </source>
</evidence>
<proteinExistence type="predicted"/>
<dbReference type="InterPro" id="IPR004710">
    <property type="entry name" value="Bilac:Na_transpt"/>
</dbReference>
<gene>
    <name evidence="6" type="ORF">DSM107003_14170</name>
</gene>
<name>A0A433UWW7_ANAVA</name>
<keyword evidence="3 5" id="KW-1133">Transmembrane helix</keyword>
<protein>
    <recommendedName>
        <fullName evidence="8">Transporter</fullName>
    </recommendedName>
</protein>
<dbReference type="PANTHER" id="PTHR10361:SF24">
    <property type="entry name" value="P3 PROTEIN"/>
    <property type="match status" value="1"/>
</dbReference>
<evidence type="ECO:0000256" key="5">
    <source>
        <dbReference type="SAM" id="Phobius"/>
    </source>
</evidence>
<feature type="transmembrane region" description="Helical" evidence="5">
    <location>
        <begin position="232"/>
        <end position="254"/>
    </location>
</feature>
<dbReference type="AlphaFoldDB" id="A0A433UWW7"/>
<dbReference type="PANTHER" id="PTHR10361">
    <property type="entry name" value="SODIUM-BILE ACID COTRANSPORTER"/>
    <property type="match status" value="1"/>
</dbReference>
<organism evidence="6 7">
    <name type="scientific">Trichormus variabilis SAG 1403-4b</name>
    <dbReference type="NCBI Taxonomy" id="447716"/>
    <lineage>
        <taxon>Bacteria</taxon>
        <taxon>Bacillati</taxon>
        <taxon>Cyanobacteriota</taxon>
        <taxon>Cyanophyceae</taxon>
        <taxon>Nostocales</taxon>
        <taxon>Nostocaceae</taxon>
        <taxon>Trichormus</taxon>
    </lineage>
</organism>
<dbReference type="EMBL" id="RSCM01000003">
    <property type="protein sequence ID" value="RUS98329.1"/>
    <property type="molecule type" value="Genomic_DNA"/>
</dbReference>
<feature type="transmembrane region" description="Helical" evidence="5">
    <location>
        <begin position="198"/>
        <end position="220"/>
    </location>
</feature>
<dbReference type="InterPro" id="IPR002657">
    <property type="entry name" value="BilAc:Na_symport/Acr3"/>
</dbReference>
<dbReference type="Proteomes" id="UP000276103">
    <property type="component" value="Unassembled WGS sequence"/>
</dbReference>
<accession>A0A433UWW7</accession>
<feature type="transmembrane region" description="Helical" evidence="5">
    <location>
        <begin position="175"/>
        <end position="192"/>
    </location>
</feature>
<keyword evidence="2 5" id="KW-0812">Transmembrane</keyword>
<feature type="transmembrane region" description="Helical" evidence="5">
    <location>
        <begin position="96"/>
        <end position="118"/>
    </location>
</feature>
<evidence type="ECO:0000313" key="7">
    <source>
        <dbReference type="Proteomes" id="UP000276103"/>
    </source>
</evidence>
<dbReference type="Gene3D" id="1.20.1530.20">
    <property type="match status" value="1"/>
</dbReference>
<dbReference type="OrthoDB" id="9806785at2"/>
<evidence type="ECO:0000256" key="3">
    <source>
        <dbReference type="ARBA" id="ARBA00022989"/>
    </source>
</evidence>